<organism evidence="1 2">
    <name type="scientific">Caballeronia udeis</name>
    <dbReference type="NCBI Taxonomy" id="1232866"/>
    <lineage>
        <taxon>Bacteria</taxon>
        <taxon>Pseudomonadati</taxon>
        <taxon>Pseudomonadota</taxon>
        <taxon>Betaproteobacteria</taxon>
        <taxon>Burkholderiales</taxon>
        <taxon>Burkholderiaceae</taxon>
        <taxon>Caballeronia</taxon>
    </lineage>
</organism>
<dbReference type="EMBL" id="JBIYDN010000002">
    <property type="protein sequence ID" value="MFK4440682.1"/>
    <property type="molecule type" value="Genomic_DNA"/>
</dbReference>
<evidence type="ECO:0000313" key="1">
    <source>
        <dbReference type="EMBL" id="MFK4440682.1"/>
    </source>
</evidence>
<protein>
    <submittedName>
        <fullName evidence="1">Uncharacterized protein</fullName>
    </submittedName>
</protein>
<accession>A0ABW8MFD0</accession>
<dbReference type="Proteomes" id="UP001620514">
    <property type="component" value="Unassembled WGS sequence"/>
</dbReference>
<dbReference type="RefSeq" id="WP_404604380.1">
    <property type="nucleotide sequence ID" value="NZ_JBIYDN010000002.1"/>
</dbReference>
<comment type="caution">
    <text evidence="1">The sequence shown here is derived from an EMBL/GenBank/DDBJ whole genome shotgun (WGS) entry which is preliminary data.</text>
</comment>
<keyword evidence="2" id="KW-1185">Reference proteome</keyword>
<reference evidence="1 2" key="1">
    <citation type="submission" date="2024-11" db="EMBL/GenBank/DDBJ databases">
        <title>Using genomics to understand microbial adaptation to soil warming.</title>
        <authorList>
            <person name="Deangelis K.M. PhD."/>
        </authorList>
    </citation>
    <scope>NUCLEOTIDE SEQUENCE [LARGE SCALE GENOMIC DNA]</scope>
    <source>
        <strain evidence="1 2">GAS97</strain>
    </source>
</reference>
<gene>
    <name evidence="1" type="ORF">ABH943_000688</name>
</gene>
<name>A0ABW8MFD0_9BURK</name>
<proteinExistence type="predicted"/>
<evidence type="ECO:0000313" key="2">
    <source>
        <dbReference type="Proteomes" id="UP001620514"/>
    </source>
</evidence>
<sequence>MPQDAEPNGQKKMGATPILLYRDHIRAAKQNTMPSDFVILAIFRDKRNQCALYIAIWGPFTRQIEGIHHPFVGLPRLKLIELNFTGK</sequence>